<organism evidence="8 9">
    <name type="scientific">Bifidobacterium saguini DSM 23967</name>
    <dbReference type="NCBI Taxonomy" id="1437607"/>
    <lineage>
        <taxon>Bacteria</taxon>
        <taxon>Bacillati</taxon>
        <taxon>Actinomycetota</taxon>
        <taxon>Actinomycetes</taxon>
        <taxon>Bifidobacteriales</taxon>
        <taxon>Bifidobacteriaceae</taxon>
        <taxon>Bifidobacterium</taxon>
    </lineage>
</organism>
<keyword evidence="1 5" id="KW-0489">Methyltransferase</keyword>
<protein>
    <recommendedName>
        <fullName evidence="7">Cytosine-specific methyltransferase</fullName>
        <ecNumber evidence="7">2.1.1.37</ecNumber>
    </recommendedName>
</protein>
<dbReference type="PANTHER" id="PTHR10629:SF52">
    <property type="entry name" value="DNA (CYTOSINE-5)-METHYLTRANSFERASE 1"/>
    <property type="match status" value="1"/>
</dbReference>
<gene>
    <name evidence="8" type="ORF">BISA_2232</name>
</gene>
<dbReference type="SUPFAM" id="SSF53335">
    <property type="entry name" value="S-adenosyl-L-methionine-dependent methyltransferases"/>
    <property type="match status" value="1"/>
</dbReference>
<accession>A0A087D5R0</accession>
<dbReference type="EMBL" id="JGZN01000020">
    <property type="protein sequence ID" value="KFI90860.1"/>
    <property type="molecule type" value="Genomic_DNA"/>
</dbReference>
<sequence>MGDTRTMLDLFAGAGGLSEGLCEAGFTPLYANELVPQYAHTYSVNHVGTIVDTRDIRTVDAHEVRTRLSLEKGDLDLLAGGPPCQGFSINAPVRSTEDKRNHLFREYLRFVEEFQPKAVIIENVPGLVSFEHGATLHAIIDSLASLGYGADVRILGAAYFGVPQMRWRTIIIATRGRELPPSAFPVPVCHAPIRANFTQTFDGKNIVAQPRPETEAVFTPIEDALDDLPPLENGETGEAVKQYTHEPRCPYQRLVRRGSTGIYNHEAPKLSEINMKRIRYIKPGGNWTDIPEELLPKGMRKARRSDHTKRYGRLRKGELGSTILTKCDPHWGCFLHYEQDRALTVREAARIQSFPDSYVFTGSKAEQYAQVGNAVPPLLAKAIGESVMGLLSSQHDENETEYGN</sequence>
<dbReference type="PANTHER" id="PTHR10629">
    <property type="entry name" value="CYTOSINE-SPECIFIC METHYLTRANSFERASE"/>
    <property type="match status" value="1"/>
</dbReference>
<dbReference type="NCBIfam" id="TIGR00675">
    <property type="entry name" value="dcm"/>
    <property type="match status" value="1"/>
</dbReference>
<name>A0A087D5R0_9BIFI</name>
<comment type="caution">
    <text evidence="8">The sequence shown here is derived from an EMBL/GenBank/DDBJ whole genome shotgun (WGS) entry which is preliminary data.</text>
</comment>
<dbReference type="InterPro" id="IPR029063">
    <property type="entry name" value="SAM-dependent_MTases_sf"/>
</dbReference>
<dbReference type="Gene3D" id="3.90.120.10">
    <property type="entry name" value="DNA Methylase, subunit A, domain 2"/>
    <property type="match status" value="1"/>
</dbReference>
<dbReference type="AlphaFoldDB" id="A0A087D5R0"/>
<evidence type="ECO:0000256" key="4">
    <source>
        <dbReference type="ARBA" id="ARBA00022747"/>
    </source>
</evidence>
<evidence type="ECO:0000256" key="3">
    <source>
        <dbReference type="ARBA" id="ARBA00022691"/>
    </source>
</evidence>
<dbReference type="GO" id="GO:0003886">
    <property type="term" value="F:DNA (cytosine-5-)-methyltransferase activity"/>
    <property type="evidence" value="ECO:0007669"/>
    <property type="project" value="UniProtKB-EC"/>
</dbReference>
<evidence type="ECO:0000313" key="8">
    <source>
        <dbReference type="EMBL" id="KFI90860.1"/>
    </source>
</evidence>
<dbReference type="PROSITE" id="PS51679">
    <property type="entry name" value="SAM_MT_C5"/>
    <property type="match status" value="1"/>
</dbReference>
<comment type="catalytic activity">
    <reaction evidence="7">
        <text>a 2'-deoxycytidine in DNA + S-adenosyl-L-methionine = a 5-methyl-2'-deoxycytidine in DNA + S-adenosyl-L-homocysteine + H(+)</text>
        <dbReference type="Rhea" id="RHEA:13681"/>
        <dbReference type="Rhea" id="RHEA-COMP:11369"/>
        <dbReference type="Rhea" id="RHEA-COMP:11370"/>
        <dbReference type="ChEBI" id="CHEBI:15378"/>
        <dbReference type="ChEBI" id="CHEBI:57856"/>
        <dbReference type="ChEBI" id="CHEBI:59789"/>
        <dbReference type="ChEBI" id="CHEBI:85452"/>
        <dbReference type="ChEBI" id="CHEBI:85454"/>
        <dbReference type="EC" id="2.1.1.37"/>
    </reaction>
</comment>
<evidence type="ECO:0000256" key="2">
    <source>
        <dbReference type="ARBA" id="ARBA00022679"/>
    </source>
</evidence>
<keyword evidence="2 5" id="KW-0808">Transferase</keyword>
<keyword evidence="4" id="KW-0680">Restriction system</keyword>
<dbReference type="GO" id="GO:0003677">
    <property type="term" value="F:DNA binding"/>
    <property type="evidence" value="ECO:0007669"/>
    <property type="project" value="TreeGrafter"/>
</dbReference>
<feature type="active site" evidence="5">
    <location>
        <position position="84"/>
    </location>
</feature>
<dbReference type="GO" id="GO:0032259">
    <property type="term" value="P:methylation"/>
    <property type="evidence" value="ECO:0007669"/>
    <property type="project" value="UniProtKB-KW"/>
</dbReference>
<evidence type="ECO:0000256" key="7">
    <source>
        <dbReference type="RuleBase" id="RU000417"/>
    </source>
</evidence>
<evidence type="ECO:0000256" key="5">
    <source>
        <dbReference type="PROSITE-ProRule" id="PRU01016"/>
    </source>
</evidence>
<comment type="similarity">
    <text evidence="5 6">Belongs to the class I-like SAM-binding methyltransferase superfamily. C5-methyltransferase family.</text>
</comment>
<reference evidence="8 9" key="1">
    <citation type="submission" date="2014-03" db="EMBL/GenBank/DDBJ databases">
        <title>Genomics of Bifidobacteria.</title>
        <authorList>
            <person name="Ventura M."/>
            <person name="Milani C."/>
            <person name="Lugli G.A."/>
        </authorList>
    </citation>
    <scope>NUCLEOTIDE SEQUENCE [LARGE SCALE GENOMIC DNA]</scope>
    <source>
        <strain evidence="8 9">DSM 23967</strain>
    </source>
</reference>
<dbReference type="OrthoDB" id="9813719at2"/>
<dbReference type="GO" id="GO:0009307">
    <property type="term" value="P:DNA restriction-modification system"/>
    <property type="evidence" value="ECO:0007669"/>
    <property type="project" value="UniProtKB-KW"/>
</dbReference>
<evidence type="ECO:0000256" key="6">
    <source>
        <dbReference type="RuleBase" id="RU000416"/>
    </source>
</evidence>
<dbReference type="PROSITE" id="PS00094">
    <property type="entry name" value="C5_MTASE_1"/>
    <property type="match status" value="1"/>
</dbReference>
<dbReference type="PRINTS" id="PR00105">
    <property type="entry name" value="C5METTRFRASE"/>
</dbReference>
<dbReference type="GO" id="GO:0044027">
    <property type="term" value="P:negative regulation of gene expression via chromosomal CpG island methylation"/>
    <property type="evidence" value="ECO:0007669"/>
    <property type="project" value="TreeGrafter"/>
</dbReference>
<dbReference type="Proteomes" id="UP000029066">
    <property type="component" value="Unassembled WGS sequence"/>
</dbReference>
<dbReference type="InterPro" id="IPR001525">
    <property type="entry name" value="C5_MeTfrase"/>
</dbReference>
<dbReference type="Gene3D" id="3.40.50.150">
    <property type="entry name" value="Vaccinia Virus protein VP39"/>
    <property type="match status" value="1"/>
</dbReference>
<evidence type="ECO:0000313" key="9">
    <source>
        <dbReference type="Proteomes" id="UP000029066"/>
    </source>
</evidence>
<evidence type="ECO:0000256" key="1">
    <source>
        <dbReference type="ARBA" id="ARBA00022603"/>
    </source>
</evidence>
<keyword evidence="3 5" id="KW-0949">S-adenosyl-L-methionine</keyword>
<dbReference type="EC" id="2.1.1.37" evidence="7"/>
<dbReference type="RefSeq" id="WP_033892111.1">
    <property type="nucleotide sequence ID" value="NZ_JDUT01000018.1"/>
</dbReference>
<proteinExistence type="inferred from homology"/>
<dbReference type="STRING" id="1437607.BISA_2232"/>
<dbReference type="Pfam" id="PF00145">
    <property type="entry name" value="DNA_methylase"/>
    <property type="match status" value="1"/>
</dbReference>
<dbReference type="InterPro" id="IPR018117">
    <property type="entry name" value="C5_DNA_meth_AS"/>
</dbReference>
<dbReference type="InterPro" id="IPR050390">
    <property type="entry name" value="C5-Methyltransferase"/>
</dbReference>